<name>A0A1G1Z6E4_9BACT</name>
<dbReference type="InterPro" id="IPR002104">
    <property type="entry name" value="Integrase_catalytic"/>
</dbReference>
<dbReference type="SUPFAM" id="SSF56349">
    <property type="entry name" value="DNA breaking-rejoining enzymes"/>
    <property type="match status" value="1"/>
</dbReference>
<dbReference type="GO" id="GO:0003677">
    <property type="term" value="F:DNA binding"/>
    <property type="evidence" value="ECO:0007669"/>
    <property type="project" value="UniProtKB-KW"/>
</dbReference>
<sequence>TPVSAKKKGVFMYPKSSLETNLKEGVPKGLEGGSAKPTIGSLIPSFLKYGQYELSLSPATVQKYEEGLRWAIRDIGDLEVESITPGHFTELKQKIMERGAGVSRVSSIVFAMKSFLRFCQDAMNLNVLDPKEVRPPKRVRREVIFLNNEEVRQFVDSIKLYNTSQKVAGTVYMGGLRFRTLVEVLLGTGMRISEALSLDRDSLNFEKAEAKIVGKGNKERTVFFTSRALEWIKFYLKERKDTERPMFVTRRLSRLSRADVSELFIRQAKKAGINKKITPHILRHTVATNLLFNGCPISHVKEILGHEQLETTCRFYLGVNKEKAKEAHGQFLSF</sequence>
<proteinExistence type="inferred from homology"/>
<dbReference type="Pfam" id="PF00589">
    <property type="entry name" value="Phage_integrase"/>
    <property type="match status" value="1"/>
</dbReference>
<dbReference type="InterPro" id="IPR010998">
    <property type="entry name" value="Integrase_recombinase_N"/>
</dbReference>
<evidence type="ECO:0000256" key="3">
    <source>
        <dbReference type="ARBA" id="ARBA00023172"/>
    </source>
</evidence>
<dbReference type="InterPro" id="IPR013762">
    <property type="entry name" value="Integrase-like_cat_sf"/>
</dbReference>
<feature type="domain" description="Tyr recombinase" evidence="4">
    <location>
        <begin position="141"/>
        <end position="329"/>
    </location>
</feature>
<reference evidence="5 6" key="1">
    <citation type="journal article" date="2016" name="Nat. Commun.">
        <title>Thousands of microbial genomes shed light on interconnected biogeochemical processes in an aquifer system.</title>
        <authorList>
            <person name="Anantharaman K."/>
            <person name="Brown C.T."/>
            <person name="Hug L.A."/>
            <person name="Sharon I."/>
            <person name="Castelle C.J."/>
            <person name="Probst A.J."/>
            <person name="Thomas B.C."/>
            <person name="Singh A."/>
            <person name="Wilkins M.J."/>
            <person name="Karaoz U."/>
            <person name="Brodie E.L."/>
            <person name="Williams K.H."/>
            <person name="Hubbard S.S."/>
            <person name="Banfield J.F."/>
        </authorList>
    </citation>
    <scope>NUCLEOTIDE SEQUENCE [LARGE SCALE GENOMIC DNA]</scope>
</reference>
<dbReference type="InterPro" id="IPR050090">
    <property type="entry name" value="Tyrosine_recombinase_XerCD"/>
</dbReference>
<feature type="non-terminal residue" evidence="5">
    <location>
        <position position="1"/>
    </location>
</feature>
<protein>
    <recommendedName>
        <fullName evidence="4">Tyr recombinase domain-containing protein</fullName>
    </recommendedName>
</protein>
<keyword evidence="2" id="KW-0238">DNA-binding</keyword>
<organism evidence="5 6">
    <name type="scientific">Candidatus Colwellbacteria bacterium RIFCSPLOWO2_02_FULL_44_20b</name>
    <dbReference type="NCBI Taxonomy" id="1797691"/>
    <lineage>
        <taxon>Bacteria</taxon>
        <taxon>Candidatus Colwelliibacteriota</taxon>
    </lineage>
</organism>
<evidence type="ECO:0000313" key="6">
    <source>
        <dbReference type="Proteomes" id="UP000178808"/>
    </source>
</evidence>
<accession>A0A1G1Z6E4</accession>
<evidence type="ECO:0000256" key="2">
    <source>
        <dbReference type="ARBA" id="ARBA00023125"/>
    </source>
</evidence>
<dbReference type="GO" id="GO:0015074">
    <property type="term" value="P:DNA integration"/>
    <property type="evidence" value="ECO:0007669"/>
    <property type="project" value="InterPro"/>
</dbReference>
<evidence type="ECO:0000256" key="1">
    <source>
        <dbReference type="ARBA" id="ARBA00008857"/>
    </source>
</evidence>
<dbReference type="Proteomes" id="UP000178808">
    <property type="component" value="Unassembled WGS sequence"/>
</dbReference>
<evidence type="ECO:0000313" key="5">
    <source>
        <dbReference type="EMBL" id="OGY59636.1"/>
    </source>
</evidence>
<dbReference type="AlphaFoldDB" id="A0A1G1Z6E4"/>
<evidence type="ECO:0000259" key="4">
    <source>
        <dbReference type="PROSITE" id="PS51898"/>
    </source>
</evidence>
<dbReference type="EMBL" id="MHIZ01000031">
    <property type="protein sequence ID" value="OGY59636.1"/>
    <property type="molecule type" value="Genomic_DNA"/>
</dbReference>
<comment type="caution">
    <text evidence="5">The sequence shown here is derived from an EMBL/GenBank/DDBJ whole genome shotgun (WGS) entry which is preliminary data.</text>
</comment>
<comment type="similarity">
    <text evidence="1">Belongs to the 'phage' integrase family.</text>
</comment>
<dbReference type="PROSITE" id="PS51898">
    <property type="entry name" value="TYR_RECOMBINASE"/>
    <property type="match status" value="1"/>
</dbReference>
<dbReference type="PANTHER" id="PTHR30349">
    <property type="entry name" value="PHAGE INTEGRASE-RELATED"/>
    <property type="match status" value="1"/>
</dbReference>
<gene>
    <name evidence="5" type="ORF">A3I31_00490</name>
</gene>
<dbReference type="PANTHER" id="PTHR30349:SF41">
    <property type="entry name" value="INTEGRASE_RECOMBINASE PROTEIN MJ0367-RELATED"/>
    <property type="match status" value="1"/>
</dbReference>
<dbReference type="Gene3D" id="1.10.150.130">
    <property type="match status" value="1"/>
</dbReference>
<keyword evidence="3" id="KW-0233">DNA recombination</keyword>
<dbReference type="GO" id="GO:0006310">
    <property type="term" value="P:DNA recombination"/>
    <property type="evidence" value="ECO:0007669"/>
    <property type="project" value="UniProtKB-KW"/>
</dbReference>
<dbReference type="InterPro" id="IPR011010">
    <property type="entry name" value="DNA_brk_join_enz"/>
</dbReference>
<dbReference type="Gene3D" id="1.10.443.10">
    <property type="entry name" value="Intergrase catalytic core"/>
    <property type="match status" value="1"/>
</dbReference>